<dbReference type="Gene3D" id="1.20.1560.10">
    <property type="entry name" value="ABC transporter type 1, transmembrane domain"/>
    <property type="match status" value="1"/>
</dbReference>
<proteinExistence type="evidence at transcript level"/>
<keyword evidence="5" id="KW-0547">Nucleotide-binding</keyword>
<dbReference type="AlphaFoldDB" id="A0A7H9SMQ5"/>
<dbReference type="InterPro" id="IPR017871">
    <property type="entry name" value="ABC_transporter-like_CS"/>
</dbReference>
<keyword evidence="4" id="KW-0812">Transmembrane</keyword>
<keyword evidence="3" id="KW-0813">Transport</keyword>
<reference evidence="10" key="1">
    <citation type="journal article" date="2020" name="Comp. Biochem. Physiol. Part D Genomics Proteomics">
        <title>The genome of the marine monogonont rotifer Brachionus rotundiformis and insight into species-specific detoxification components in Brachionus spp.</title>
        <authorList>
            <person name="Kang H.M."/>
            <person name="Kim M.S."/>
            <person name="Choi B.S."/>
            <person name="Kim D.H."/>
            <person name="Kim H.J."/>
            <person name="Hwang U.K."/>
            <person name="Hagiwara A."/>
            <person name="Lee J.S."/>
        </authorList>
    </citation>
    <scope>NUCLEOTIDE SEQUENCE</scope>
</reference>
<dbReference type="CDD" id="cd03244">
    <property type="entry name" value="ABCC_MRP_domain2"/>
    <property type="match status" value="1"/>
</dbReference>
<evidence type="ECO:0000256" key="3">
    <source>
        <dbReference type="ARBA" id="ARBA00022448"/>
    </source>
</evidence>
<dbReference type="PANTHER" id="PTHR24223:SF456">
    <property type="entry name" value="MULTIDRUG RESISTANCE-ASSOCIATED PROTEIN LETHAL(2)03659"/>
    <property type="match status" value="1"/>
</dbReference>
<evidence type="ECO:0000256" key="4">
    <source>
        <dbReference type="ARBA" id="ARBA00022692"/>
    </source>
</evidence>
<dbReference type="GO" id="GO:0042626">
    <property type="term" value="F:ATPase-coupled transmembrane transporter activity"/>
    <property type="evidence" value="ECO:0007669"/>
    <property type="project" value="TreeGrafter"/>
</dbReference>
<dbReference type="PANTHER" id="PTHR24223">
    <property type="entry name" value="ATP-BINDING CASSETTE SUB-FAMILY C"/>
    <property type="match status" value="1"/>
</dbReference>
<organism evidence="10">
    <name type="scientific">Brachionus rotundiformis</name>
    <dbReference type="NCBI Taxonomy" id="96890"/>
    <lineage>
        <taxon>Eukaryota</taxon>
        <taxon>Metazoa</taxon>
        <taxon>Spiralia</taxon>
        <taxon>Gnathifera</taxon>
        <taxon>Rotifera</taxon>
        <taxon>Eurotatoria</taxon>
        <taxon>Monogononta</taxon>
        <taxon>Pseudotrocha</taxon>
        <taxon>Ploima</taxon>
        <taxon>Brachionidae</taxon>
        <taxon>Brachionus</taxon>
    </lineage>
</organism>
<name>A0A7H9SMQ5_9BILA</name>
<comment type="similarity">
    <text evidence="2">Belongs to the ABC transporter superfamily. ABCC family. Conjugate transporter (TC 3.A.1.208) subfamily.</text>
</comment>
<dbReference type="SMART" id="SM00382">
    <property type="entry name" value="AAA"/>
    <property type="match status" value="1"/>
</dbReference>
<sequence>MTLFACIFLKDNLGLKSGQIGLLMVYLFQLFDLFQWCVVLSTMVENLMTSIERIVEYTNIPSEPLKEGKIEPPINWPTSGEIKFENVSLSYDKNLPNVLKGISLNINSGEKIGIVGRTGAGKSSFFQAIFRMYEPKGKIFIDGVDITQLSLNNLRTKLTIIPQEPVLFSGTLRLNLDPFGKYSDQEIWSAIESVSLKNSVQSMNSGLDSLITTGGTNLSVGQKQLICLARAILKKTKILIIDEATANVDYNTDAIIQRTIRDQFKDCTVLTIAHRLATVVDSDRILCLSEGNIINFGVPKELLSDQTSILYELTKKLSPNEKKLIFDIANGVKKVDLVQDHVPIENDFAISDEDTIIFDQTEQI</sequence>
<evidence type="ECO:0000256" key="6">
    <source>
        <dbReference type="ARBA" id="ARBA00022840"/>
    </source>
</evidence>
<evidence type="ECO:0000256" key="1">
    <source>
        <dbReference type="ARBA" id="ARBA00004141"/>
    </source>
</evidence>
<dbReference type="PROSITE" id="PS00211">
    <property type="entry name" value="ABC_TRANSPORTER_1"/>
    <property type="match status" value="1"/>
</dbReference>
<dbReference type="GO" id="GO:0016020">
    <property type="term" value="C:membrane"/>
    <property type="evidence" value="ECO:0007669"/>
    <property type="project" value="UniProtKB-SubCell"/>
</dbReference>
<keyword evidence="6 10" id="KW-0067">ATP-binding</keyword>
<dbReference type="InterPro" id="IPR003439">
    <property type="entry name" value="ABC_transporter-like_ATP-bd"/>
</dbReference>
<dbReference type="InterPro" id="IPR036640">
    <property type="entry name" value="ABC1_TM_sf"/>
</dbReference>
<dbReference type="SUPFAM" id="SSF90123">
    <property type="entry name" value="ABC transporter transmembrane region"/>
    <property type="match status" value="1"/>
</dbReference>
<dbReference type="SUPFAM" id="SSF52540">
    <property type="entry name" value="P-loop containing nucleoside triphosphate hydrolases"/>
    <property type="match status" value="1"/>
</dbReference>
<protein>
    <submittedName>
        <fullName evidence="10">ATP-binding cassette transporter subfamily C member 4 X7</fullName>
    </submittedName>
</protein>
<reference evidence="10" key="2">
    <citation type="submission" date="2020-05" db="EMBL/GenBank/DDBJ databases">
        <authorList>
            <person name="Kang H.-M."/>
            <person name="Kim M.-S."/>
            <person name="Lee J.-S."/>
        </authorList>
    </citation>
    <scope>NUCLEOTIDE SEQUENCE</scope>
</reference>
<dbReference type="Pfam" id="PF00005">
    <property type="entry name" value="ABC_tran"/>
    <property type="match status" value="1"/>
</dbReference>
<evidence type="ECO:0000259" key="9">
    <source>
        <dbReference type="PROSITE" id="PS50893"/>
    </source>
</evidence>
<dbReference type="GO" id="GO:0016887">
    <property type="term" value="F:ATP hydrolysis activity"/>
    <property type="evidence" value="ECO:0007669"/>
    <property type="project" value="InterPro"/>
</dbReference>
<evidence type="ECO:0000256" key="2">
    <source>
        <dbReference type="ARBA" id="ARBA00009726"/>
    </source>
</evidence>
<feature type="domain" description="ABC transporter" evidence="9">
    <location>
        <begin position="82"/>
        <end position="315"/>
    </location>
</feature>
<dbReference type="EMBL" id="MT524835">
    <property type="protein sequence ID" value="QNH67890.1"/>
    <property type="molecule type" value="mRNA"/>
</dbReference>
<keyword evidence="8" id="KW-0472">Membrane</keyword>
<evidence type="ECO:0000256" key="5">
    <source>
        <dbReference type="ARBA" id="ARBA00022741"/>
    </source>
</evidence>
<evidence type="ECO:0000256" key="7">
    <source>
        <dbReference type="ARBA" id="ARBA00022989"/>
    </source>
</evidence>
<dbReference type="PROSITE" id="PS50893">
    <property type="entry name" value="ABC_TRANSPORTER_2"/>
    <property type="match status" value="1"/>
</dbReference>
<accession>A0A7H9SMQ5</accession>
<dbReference type="FunFam" id="3.40.50.300:FF:000163">
    <property type="entry name" value="Multidrug resistance-associated protein member 4"/>
    <property type="match status" value="1"/>
</dbReference>
<evidence type="ECO:0000256" key="8">
    <source>
        <dbReference type="ARBA" id="ARBA00023136"/>
    </source>
</evidence>
<dbReference type="GO" id="GO:0005524">
    <property type="term" value="F:ATP binding"/>
    <property type="evidence" value="ECO:0007669"/>
    <property type="project" value="UniProtKB-KW"/>
</dbReference>
<dbReference type="InterPro" id="IPR050173">
    <property type="entry name" value="ABC_transporter_C-like"/>
</dbReference>
<evidence type="ECO:0000313" key="10">
    <source>
        <dbReference type="EMBL" id="QNH67890.1"/>
    </source>
</evidence>
<comment type="subcellular location">
    <subcellularLocation>
        <location evidence="1">Membrane</location>
        <topology evidence="1">Multi-pass membrane protein</topology>
    </subcellularLocation>
</comment>
<dbReference type="InterPro" id="IPR027417">
    <property type="entry name" value="P-loop_NTPase"/>
</dbReference>
<keyword evidence="7" id="KW-1133">Transmembrane helix</keyword>
<dbReference type="InterPro" id="IPR003593">
    <property type="entry name" value="AAA+_ATPase"/>
</dbReference>
<dbReference type="Gene3D" id="3.40.50.300">
    <property type="entry name" value="P-loop containing nucleotide triphosphate hydrolases"/>
    <property type="match status" value="1"/>
</dbReference>